<dbReference type="GO" id="GO:0005524">
    <property type="term" value="F:ATP binding"/>
    <property type="evidence" value="ECO:0007669"/>
    <property type="project" value="UniProtKB-KW"/>
</dbReference>
<dbReference type="Gene3D" id="3.50.7.10">
    <property type="entry name" value="GroEL"/>
    <property type="match status" value="1"/>
</dbReference>
<dbReference type="FunFam" id="1.10.560.10:FF:000085">
    <property type="entry name" value="T-complex protein 1 subunit gamma"/>
    <property type="match status" value="1"/>
</dbReference>
<keyword evidence="5 8" id="KW-0547">Nucleotide-binding</keyword>
<proteinExistence type="inferred from homology"/>
<dbReference type="NCBIfam" id="TIGR02344">
    <property type="entry name" value="chap_CCT_gamma"/>
    <property type="match status" value="1"/>
</dbReference>
<accession>A0A0W8CTC6</accession>
<dbReference type="InterPro" id="IPR002194">
    <property type="entry name" value="Chaperonin_TCP-1_CS"/>
</dbReference>
<dbReference type="PROSITE" id="PS00995">
    <property type="entry name" value="TCP1_3"/>
    <property type="match status" value="1"/>
</dbReference>
<evidence type="ECO:0000256" key="8">
    <source>
        <dbReference type="RuleBase" id="RU004187"/>
    </source>
</evidence>
<keyword evidence="7 8" id="KW-0143">Chaperone</keyword>
<evidence type="ECO:0000313" key="10">
    <source>
        <dbReference type="EMBL" id="KUF87273.1"/>
    </source>
</evidence>
<keyword evidence="6 8" id="KW-0067">ATP-binding</keyword>
<dbReference type="SUPFAM" id="SSF48592">
    <property type="entry name" value="GroEL equatorial domain-like"/>
    <property type="match status" value="1"/>
</dbReference>
<dbReference type="InterPro" id="IPR027409">
    <property type="entry name" value="GroEL-like_apical_dom_sf"/>
</dbReference>
<gene>
    <name evidence="10" type="ORF">AM588_10003691</name>
</gene>
<dbReference type="InterPro" id="IPR054827">
    <property type="entry name" value="thermosome_alpha"/>
</dbReference>
<evidence type="ECO:0000256" key="1">
    <source>
        <dbReference type="ARBA" id="ARBA00004496"/>
    </source>
</evidence>
<dbReference type="Proteomes" id="UP000054636">
    <property type="component" value="Unassembled WGS sequence"/>
</dbReference>
<evidence type="ECO:0000256" key="6">
    <source>
        <dbReference type="ARBA" id="ARBA00022840"/>
    </source>
</evidence>
<dbReference type="PROSITE" id="PS00751">
    <property type="entry name" value="TCP1_2"/>
    <property type="match status" value="1"/>
</dbReference>
<evidence type="ECO:0000256" key="9">
    <source>
        <dbReference type="RuleBase" id="RU004191"/>
    </source>
</evidence>
<dbReference type="GO" id="GO:0140662">
    <property type="term" value="F:ATP-dependent protein folding chaperone"/>
    <property type="evidence" value="ECO:0007669"/>
    <property type="project" value="InterPro"/>
</dbReference>
<dbReference type="FunFam" id="3.50.7.10:FF:000005">
    <property type="entry name" value="T-complex protein 1 subunit gamma"/>
    <property type="match status" value="1"/>
</dbReference>
<reference evidence="10 11" key="1">
    <citation type="submission" date="2015-11" db="EMBL/GenBank/DDBJ databases">
        <title>Genomes and virulence difference between two physiological races of Phytophthora nicotianae.</title>
        <authorList>
            <person name="Liu H."/>
            <person name="Ma X."/>
            <person name="Yu H."/>
            <person name="Fang D."/>
            <person name="Li Y."/>
            <person name="Wang X."/>
            <person name="Wang W."/>
            <person name="Dong Y."/>
            <person name="Xiao B."/>
        </authorList>
    </citation>
    <scope>NUCLEOTIDE SEQUENCE [LARGE SCALE GENOMIC DNA]</scope>
    <source>
        <strain evidence="11">race 1</strain>
    </source>
</reference>
<dbReference type="Gene3D" id="1.10.560.10">
    <property type="entry name" value="GroEL-like equatorial domain"/>
    <property type="match status" value="2"/>
</dbReference>
<dbReference type="PANTHER" id="PTHR11353">
    <property type="entry name" value="CHAPERONIN"/>
    <property type="match status" value="1"/>
</dbReference>
<dbReference type="InterPro" id="IPR012719">
    <property type="entry name" value="Chap_CCT_gamma"/>
</dbReference>
<dbReference type="SUPFAM" id="SSF52029">
    <property type="entry name" value="GroEL apical domain-like"/>
    <property type="match status" value="1"/>
</dbReference>
<dbReference type="PRINTS" id="PR00304">
    <property type="entry name" value="TCOMPLEXTCP1"/>
</dbReference>
<comment type="similarity">
    <text evidence="2 8">Belongs to the TCP-1 chaperonin family.</text>
</comment>
<dbReference type="CDD" id="cd03337">
    <property type="entry name" value="TCP1_gamma"/>
    <property type="match status" value="1"/>
</dbReference>
<comment type="subcellular location">
    <subcellularLocation>
        <location evidence="1">Cytoplasm</location>
    </subcellularLocation>
</comment>
<name>A0A0W8CTC6_PHYNI</name>
<dbReference type="InterPro" id="IPR017998">
    <property type="entry name" value="Chaperone_TCP-1"/>
</dbReference>
<dbReference type="Pfam" id="PF00118">
    <property type="entry name" value="Cpn60_TCP1"/>
    <property type="match status" value="1"/>
</dbReference>
<protein>
    <recommendedName>
        <fullName evidence="3 9">T-complex protein 1 subunit gamma</fullName>
    </recommendedName>
</protein>
<dbReference type="SUPFAM" id="SSF54849">
    <property type="entry name" value="GroEL-intermediate domain like"/>
    <property type="match status" value="1"/>
</dbReference>
<dbReference type="GO" id="GO:0005832">
    <property type="term" value="C:chaperonin-containing T-complex"/>
    <property type="evidence" value="ECO:0007669"/>
    <property type="project" value="UniProtKB-ARBA"/>
</dbReference>
<comment type="caution">
    <text evidence="10">The sequence shown here is derived from an EMBL/GenBank/DDBJ whole genome shotgun (WGS) entry which is preliminary data.</text>
</comment>
<dbReference type="PROSITE" id="PS00750">
    <property type="entry name" value="TCP1_1"/>
    <property type="match status" value="1"/>
</dbReference>
<dbReference type="InterPro" id="IPR027410">
    <property type="entry name" value="TCP-1-like_intermed_sf"/>
</dbReference>
<keyword evidence="4" id="KW-0963">Cytoplasm</keyword>
<evidence type="ECO:0000313" key="11">
    <source>
        <dbReference type="Proteomes" id="UP000054636"/>
    </source>
</evidence>
<organism evidence="10 11">
    <name type="scientific">Phytophthora nicotianae</name>
    <name type="common">Potato buckeye rot agent</name>
    <name type="synonym">Phytophthora parasitica</name>
    <dbReference type="NCBI Taxonomy" id="4792"/>
    <lineage>
        <taxon>Eukaryota</taxon>
        <taxon>Sar</taxon>
        <taxon>Stramenopiles</taxon>
        <taxon>Oomycota</taxon>
        <taxon>Peronosporomycetes</taxon>
        <taxon>Peronosporales</taxon>
        <taxon>Peronosporaceae</taxon>
        <taxon>Phytophthora</taxon>
    </lineage>
</organism>
<dbReference type="AlphaFoldDB" id="A0A0W8CTC6"/>
<dbReference type="NCBIfam" id="NF041082">
    <property type="entry name" value="thermosome_alpha"/>
    <property type="match status" value="1"/>
</dbReference>
<dbReference type="EMBL" id="LNFP01001192">
    <property type="protein sequence ID" value="KUF87273.1"/>
    <property type="molecule type" value="Genomic_DNA"/>
</dbReference>
<evidence type="ECO:0000256" key="3">
    <source>
        <dbReference type="ARBA" id="ARBA00017187"/>
    </source>
</evidence>
<dbReference type="GO" id="GO:0016887">
    <property type="term" value="F:ATP hydrolysis activity"/>
    <property type="evidence" value="ECO:0007669"/>
    <property type="project" value="InterPro"/>
</dbReference>
<sequence>MMQAPVMVLNTNTKRETGRTAQLGNIEAAKAVSDIVRTTLGPRSMLKMLLDPMGGIVMTNDGNAILREVDVAHPAAKSMIELSRAQDEEVGDGTTSVIILAGELLVVAEPFLGHQVHPTVIIRGFNRALNASLEIAKKLACPIDIENKEDMRNLVQSSIGTKFSPRVGNLVSDLALDAVLTVVRTSASGQKEVDVKRYAKVEKIPGGELEDSRVLKGVMFNKDVTHSKMRRRIENPRVLLLDCPLEYKKGESQTNVELTNDQDWNTLLRLEEEYIENLCAQVVAMKPDVVITEKGVSDLAQHYFVKAGITAFRRLRKTDNNRVARATGATIVSRADEIQESDIGTKCGLFEVRKLGDDKDVLNEIERNLQDAMQVARNVVFEPLLLPGGGATEMRLAHELKKRADEIEGVEQFPFRAVGEALEVIPRTLLQNCGADVVRVMTSLRAKQAETDESYGVDGVTGKVTPSEQLGVWEPFQVKTQSIKTAVEAACMLLRIDDIVSGLAKKKN</sequence>
<evidence type="ECO:0000256" key="4">
    <source>
        <dbReference type="ARBA" id="ARBA00022490"/>
    </source>
</evidence>
<dbReference type="GO" id="GO:0051082">
    <property type="term" value="F:unfolded protein binding"/>
    <property type="evidence" value="ECO:0007669"/>
    <property type="project" value="InterPro"/>
</dbReference>
<evidence type="ECO:0000256" key="7">
    <source>
        <dbReference type="ARBA" id="ARBA00023186"/>
    </source>
</evidence>
<evidence type="ECO:0000256" key="2">
    <source>
        <dbReference type="ARBA" id="ARBA00008020"/>
    </source>
</evidence>
<dbReference type="Gene3D" id="3.30.260.10">
    <property type="entry name" value="TCP-1-like chaperonin intermediate domain"/>
    <property type="match status" value="1"/>
</dbReference>
<evidence type="ECO:0000256" key="5">
    <source>
        <dbReference type="ARBA" id="ARBA00022741"/>
    </source>
</evidence>
<dbReference type="InterPro" id="IPR002423">
    <property type="entry name" value="Cpn60/GroEL/TCP-1"/>
</dbReference>
<dbReference type="InterPro" id="IPR027413">
    <property type="entry name" value="GROEL-like_equatorial_sf"/>
</dbReference>